<dbReference type="InterPro" id="IPR001789">
    <property type="entry name" value="Sig_transdc_resp-reg_receiver"/>
</dbReference>
<dbReference type="PROSITE" id="PS50930">
    <property type="entry name" value="HTH_LYTTR"/>
    <property type="match status" value="1"/>
</dbReference>
<accession>A0A223HVI2</accession>
<dbReference type="Pfam" id="PF00072">
    <property type="entry name" value="Response_reg"/>
    <property type="match status" value="1"/>
</dbReference>
<dbReference type="PANTHER" id="PTHR37299">
    <property type="entry name" value="TRANSCRIPTIONAL REGULATOR-RELATED"/>
    <property type="match status" value="1"/>
</dbReference>
<comment type="function">
    <text evidence="2">May play the central regulatory role in sporulation. It may be an element of the effector pathway responsible for the activation of sporulation genes in response to nutritional stress. Spo0A may act in concert with spo0H (a sigma factor) to control the expression of some genes that are critical to the sporulation process.</text>
</comment>
<gene>
    <name evidence="6" type="ORF">Thert_00261</name>
</gene>
<name>A0A223HVI2_THETR</name>
<dbReference type="PROSITE" id="PS50110">
    <property type="entry name" value="RESPONSE_REGULATORY"/>
    <property type="match status" value="1"/>
</dbReference>
<keyword evidence="3" id="KW-0597">Phosphoprotein</keyword>
<feature type="domain" description="Response regulatory" evidence="4">
    <location>
        <begin position="4"/>
        <end position="119"/>
    </location>
</feature>
<feature type="domain" description="HTH LytTR-type" evidence="5">
    <location>
        <begin position="146"/>
        <end position="252"/>
    </location>
</feature>
<dbReference type="GO" id="GO:0000156">
    <property type="term" value="F:phosphorelay response regulator activity"/>
    <property type="evidence" value="ECO:0007669"/>
    <property type="project" value="InterPro"/>
</dbReference>
<sequence>MILRSLVVDDELPAIEVLKYLLSDYKNTIEVIGTAKNGTEAFDKILSLKPDVVFLDINIPKLNGINVANNITSLDKVPLVVFVTAYDSYAIEAFEIGAIDYLLKPINPCRLNKTINKIVNMYDKPDMWQLYLDNETRFFEGQFHKLPVEKFGRIKLVDFNEIVYAEAMDGKVLVKTKNDILDYNDTMKNLENRLSESIFFRVQKSFIVNLNNILEILPWFKGTYWLVMDDDKKTKISVSKNKIRELKKIFGLEKN</sequence>
<evidence type="ECO:0000259" key="5">
    <source>
        <dbReference type="PROSITE" id="PS50930"/>
    </source>
</evidence>
<dbReference type="SMART" id="SM00850">
    <property type="entry name" value="LytTR"/>
    <property type="match status" value="1"/>
</dbReference>
<protein>
    <recommendedName>
        <fullName evidence="1">Stage 0 sporulation protein A homolog</fullName>
    </recommendedName>
</protein>
<evidence type="ECO:0000256" key="1">
    <source>
        <dbReference type="ARBA" id="ARBA00018672"/>
    </source>
</evidence>
<reference evidence="6 7" key="1">
    <citation type="submission" date="2016-08" db="EMBL/GenBank/DDBJ databases">
        <title>A novel genetic cassette of butanologenic Thermoanaerobacterium thermosaccharolyticum that directly convert cellulose to butanol.</title>
        <authorList>
            <person name="Li T."/>
            <person name="He J."/>
        </authorList>
    </citation>
    <scope>NUCLEOTIDE SEQUENCE [LARGE SCALE GENOMIC DNA]</scope>
    <source>
        <strain evidence="6 7">TG57</strain>
    </source>
</reference>
<proteinExistence type="predicted"/>
<dbReference type="EMBL" id="CP016893">
    <property type="protein sequence ID" value="AST56486.1"/>
    <property type="molecule type" value="Genomic_DNA"/>
</dbReference>
<dbReference type="InterPro" id="IPR007492">
    <property type="entry name" value="LytTR_DNA-bd_dom"/>
</dbReference>
<evidence type="ECO:0000313" key="7">
    <source>
        <dbReference type="Proteomes" id="UP000214975"/>
    </source>
</evidence>
<evidence type="ECO:0000259" key="4">
    <source>
        <dbReference type="PROSITE" id="PS50110"/>
    </source>
</evidence>
<dbReference type="RefSeq" id="WP_094396724.1">
    <property type="nucleotide sequence ID" value="NZ_CP016893.1"/>
</dbReference>
<evidence type="ECO:0000313" key="6">
    <source>
        <dbReference type="EMBL" id="AST56486.1"/>
    </source>
</evidence>
<dbReference type="PANTHER" id="PTHR37299:SF1">
    <property type="entry name" value="STAGE 0 SPORULATION PROTEIN A HOMOLOG"/>
    <property type="match status" value="1"/>
</dbReference>
<dbReference type="SUPFAM" id="SSF52172">
    <property type="entry name" value="CheY-like"/>
    <property type="match status" value="1"/>
</dbReference>
<evidence type="ECO:0000256" key="2">
    <source>
        <dbReference type="ARBA" id="ARBA00024867"/>
    </source>
</evidence>
<dbReference type="Gene3D" id="2.40.50.40">
    <property type="match status" value="1"/>
</dbReference>
<feature type="modified residue" description="4-aspartylphosphate" evidence="3">
    <location>
        <position position="56"/>
    </location>
</feature>
<dbReference type="AlphaFoldDB" id="A0A223HVI2"/>
<dbReference type="Proteomes" id="UP000214975">
    <property type="component" value="Chromosome"/>
</dbReference>
<organism evidence="6 7">
    <name type="scientific">Thermoanaerobacterium thermosaccharolyticum</name>
    <name type="common">Clostridium thermosaccharolyticum</name>
    <dbReference type="NCBI Taxonomy" id="1517"/>
    <lineage>
        <taxon>Bacteria</taxon>
        <taxon>Bacillati</taxon>
        <taxon>Bacillota</taxon>
        <taxon>Clostridia</taxon>
        <taxon>Thermoanaerobacterales</taxon>
        <taxon>Thermoanaerobacteraceae</taxon>
        <taxon>Thermoanaerobacterium</taxon>
    </lineage>
</organism>
<dbReference type="InterPro" id="IPR011006">
    <property type="entry name" value="CheY-like_superfamily"/>
</dbReference>
<dbReference type="Pfam" id="PF04397">
    <property type="entry name" value="LytTR"/>
    <property type="match status" value="1"/>
</dbReference>
<dbReference type="InterPro" id="IPR046947">
    <property type="entry name" value="LytR-like"/>
</dbReference>
<dbReference type="SMART" id="SM00448">
    <property type="entry name" value="REC"/>
    <property type="match status" value="1"/>
</dbReference>
<dbReference type="Gene3D" id="3.40.50.2300">
    <property type="match status" value="1"/>
</dbReference>
<dbReference type="Gene3D" id="2.20.25.10">
    <property type="match status" value="1"/>
</dbReference>
<evidence type="ECO:0000256" key="3">
    <source>
        <dbReference type="PROSITE-ProRule" id="PRU00169"/>
    </source>
</evidence>
<dbReference type="GO" id="GO:0003677">
    <property type="term" value="F:DNA binding"/>
    <property type="evidence" value="ECO:0007669"/>
    <property type="project" value="InterPro"/>
</dbReference>